<proteinExistence type="predicted"/>
<comment type="caution">
    <text evidence="1">The sequence shown here is derived from an EMBL/GenBank/DDBJ whole genome shotgun (WGS) entry which is preliminary data.</text>
</comment>
<reference evidence="1" key="1">
    <citation type="journal article" date="2014" name="Front. Microbiol.">
        <title>High frequency of phylogenetically diverse reductive dehalogenase-homologous genes in deep subseafloor sedimentary metagenomes.</title>
        <authorList>
            <person name="Kawai M."/>
            <person name="Futagami T."/>
            <person name="Toyoda A."/>
            <person name="Takaki Y."/>
            <person name="Nishi S."/>
            <person name="Hori S."/>
            <person name="Arai W."/>
            <person name="Tsubouchi T."/>
            <person name="Morono Y."/>
            <person name="Uchiyama I."/>
            <person name="Ito T."/>
            <person name="Fujiyama A."/>
            <person name="Inagaki F."/>
            <person name="Takami H."/>
        </authorList>
    </citation>
    <scope>NUCLEOTIDE SEQUENCE</scope>
    <source>
        <strain evidence="1">Expedition CK06-06</strain>
    </source>
</reference>
<organism evidence="1">
    <name type="scientific">marine sediment metagenome</name>
    <dbReference type="NCBI Taxonomy" id="412755"/>
    <lineage>
        <taxon>unclassified sequences</taxon>
        <taxon>metagenomes</taxon>
        <taxon>ecological metagenomes</taxon>
    </lineage>
</organism>
<evidence type="ECO:0000313" key="1">
    <source>
        <dbReference type="EMBL" id="GAH37478.1"/>
    </source>
</evidence>
<gene>
    <name evidence="1" type="ORF">S03H2_10751</name>
</gene>
<name>X1GWX1_9ZZZZ</name>
<dbReference type="EMBL" id="BARU01005515">
    <property type="protein sequence ID" value="GAH37478.1"/>
    <property type="molecule type" value="Genomic_DNA"/>
</dbReference>
<accession>X1GWX1</accession>
<dbReference type="AlphaFoldDB" id="X1GWX1"/>
<sequence length="198" mass="22719">MTLQCSTITLGEPVKLQDVAACVALIPKNIRSPAMKDIAEFCRDHGVDPDTLEQSMFHSRQPCVYTWSDEGGITRDELVHDPEKYLSNIKSDTVWNLGDMSHDLAHLGGKYIKLAEEEETIERLPGKEKSLATVDDSKIERMRSLAVNLREENWDIEGMSKDIVQLSYDEWKHKKAWDLTAEEMMKEKHPFKDLDVKE</sequence>
<protein>
    <submittedName>
        <fullName evidence="1">Uncharacterized protein</fullName>
    </submittedName>
</protein>